<protein>
    <submittedName>
        <fullName evidence="2">Uncharacterized protein</fullName>
    </submittedName>
</protein>
<keyword evidence="3" id="KW-1185">Reference proteome</keyword>
<gene>
    <name evidence="2" type="ORF">ILYODFUR_006769</name>
</gene>
<proteinExistence type="predicted"/>
<evidence type="ECO:0000256" key="1">
    <source>
        <dbReference type="SAM" id="MobiDB-lite"/>
    </source>
</evidence>
<dbReference type="EMBL" id="JAHRIQ010069935">
    <property type="protein sequence ID" value="MEQ2243401.1"/>
    <property type="molecule type" value="Genomic_DNA"/>
</dbReference>
<feature type="region of interest" description="Disordered" evidence="1">
    <location>
        <begin position="34"/>
        <end position="65"/>
    </location>
</feature>
<sequence>MSSHLAEGALLYFPNQDSPLASWNPKKAPTFPLHHLPARPLPVHHPTSHTPPERRSKGTITTSPQPHLSNSVSVALLTFFWKLNLPFFLSAWTSTTQIP</sequence>
<name>A0ABV0UFB7_9TELE</name>
<dbReference type="Proteomes" id="UP001482620">
    <property type="component" value="Unassembled WGS sequence"/>
</dbReference>
<evidence type="ECO:0000313" key="2">
    <source>
        <dbReference type="EMBL" id="MEQ2243401.1"/>
    </source>
</evidence>
<evidence type="ECO:0000313" key="3">
    <source>
        <dbReference type="Proteomes" id="UP001482620"/>
    </source>
</evidence>
<comment type="caution">
    <text evidence="2">The sequence shown here is derived from an EMBL/GenBank/DDBJ whole genome shotgun (WGS) entry which is preliminary data.</text>
</comment>
<accession>A0ABV0UFB7</accession>
<organism evidence="2 3">
    <name type="scientific">Ilyodon furcidens</name>
    <name type="common">goldbreast splitfin</name>
    <dbReference type="NCBI Taxonomy" id="33524"/>
    <lineage>
        <taxon>Eukaryota</taxon>
        <taxon>Metazoa</taxon>
        <taxon>Chordata</taxon>
        <taxon>Craniata</taxon>
        <taxon>Vertebrata</taxon>
        <taxon>Euteleostomi</taxon>
        <taxon>Actinopterygii</taxon>
        <taxon>Neopterygii</taxon>
        <taxon>Teleostei</taxon>
        <taxon>Neoteleostei</taxon>
        <taxon>Acanthomorphata</taxon>
        <taxon>Ovalentaria</taxon>
        <taxon>Atherinomorphae</taxon>
        <taxon>Cyprinodontiformes</taxon>
        <taxon>Goodeidae</taxon>
        <taxon>Ilyodon</taxon>
    </lineage>
</organism>
<reference evidence="2 3" key="1">
    <citation type="submission" date="2021-06" db="EMBL/GenBank/DDBJ databases">
        <authorList>
            <person name="Palmer J.M."/>
        </authorList>
    </citation>
    <scope>NUCLEOTIDE SEQUENCE [LARGE SCALE GENOMIC DNA]</scope>
    <source>
        <strain evidence="3">if_2019</strain>
        <tissue evidence="2">Muscle</tissue>
    </source>
</reference>